<organism evidence="2">
    <name type="scientific">Candidatus Kentrum sp. LPFa</name>
    <dbReference type="NCBI Taxonomy" id="2126335"/>
    <lineage>
        <taxon>Bacteria</taxon>
        <taxon>Pseudomonadati</taxon>
        <taxon>Pseudomonadota</taxon>
        <taxon>Gammaproteobacteria</taxon>
        <taxon>Candidatus Kentrum</taxon>
    </lineage>
</organism>
<sequence>MALLSQISRLIGILSCKGLYILYEITLLAALFITQYCAGLLVLHLGVKVNYTRKIGHFSLFFFPLLLMAVFPYESTFARFLIDSGIAILSLAIYLGPLRERSAIIAIMFTSFDRPEDRPNTLWWLFTQTVAGYMVLIPTVIIFWTSGLAELIWIPLLINGIGDGLAEPVGVRFGRYKYQTYAFFSQKKYVRTLEGSACVFIVGLFVIIGFHSVFTQTQFLIALALIPPLMTAAEAFSPHTWDTPILWITGYGSLYGIMRLI</sequence>
<accession>A0A450W4M8</accession>
<keyword evidence="1" id="KW-1133">Transmembrane helix</keyword>
<evidence type="ECO:0000256" key="1">
    <source>
        <dbReference type="SAM" id="Phobius"/>
    </source>
</evidence>
<keyword evidence="2" id="KW-0808">Transferase</keyword>
<keyword evidence="2" id="KW-0418">Kinase</keyword>
<gene>
    <name evidence="2" type="ORF">BECKLPF1236B_GA0070989_102822</name>
</gene>
<reference evidence="2" key="1">
    <citation type="submission" date="2019-02" db="EMBL/GenBank/DDBJ databases">
        <authorList>
            <person name="Gruber-Vodicka R. H."/>
            <person name="Seah K. B. B."/>
        </authorList>
    </citation>
    <scope>NUCLEOTIDE SEQUENCE</scope>
    <source>
        <strain evidence="2">BECK_S313</strain>
    </source>
</reference>
<dbReference type="AlphaFoldDB" id="A0A450W4M8"/>
<feature type="transmembrane region" description="Helical" evidence="1">
    <location>
        <begin position="20"/>
        <end position="43"/>
    </location>
</feature>
<proteinExistence type="predicted"/>
<evidence type="ECO:0000313" key="2">
    <source>
        <dbReference type="EMBL" id="VFK11987.1"/>
    </source>
</evidence>
<dbReference type="EMBL" id="CAADFK010000028">
    <property type="protein sequence ID" value="VFK11987.1"/>
    <property type="molecule type" value="Genomic_DNA"/>
</dbReference>
<keyword evidence="1" id="KW-0812">Transmembrane</keyword>
<feature type="transmembrane region" description="Helical" evidence="1">
    <location>
        <begin position="192"/>
        <end position="213"/>
    </location>
</feature>
<keyword evidence="1" id="KW-0472">Membrane</keyword>
<feature type="transmembrane region" description="Helical" evidence="1">
    <location>
        <begin position="55"/>
        <end position="71"/>
    </location>
</feature>
<feature type="transmembrane region" description="Helical" evidence="1">
    <location>
        <begin position="151"/>
        <end position="171"/>
    </location>
</feature>
<name>A0A450W4M8_9GAMM</name>
<feature type="transmembrane region" description="Helical" evidence="1">
    <location>
        <begin position="77"/>
        <end position="95"/>
    </location>
</feature>
<dbReference type="GO" id="GO:0016301">
    <property type="term" value="F:kinase activity"/>
    <property type="evidence" value="ECO:0007669"/>
    <property type="project" value="UniProtKB-KW"/>
</dbReference>
<feature type="transmembrane region" description="Helical" evidence="1">
    <location>
        <begin position="122"/>
        <end position="145"/>
    </location>
</feature>
<protein>
    <submittedName>
        <fullName evidence="2">Phytol kinase</fullName>
    </submittedName>
</protein>